<comment type="catalytic activity">
    <reaction evidence="26">
        <text>[GlcNAc-(1-&gt;4)-Mur2Ac(oyl-L-Ala-gamma-D-Glu-L-Lys-D-Ala-D-Ala)](n)-di-trans,octa-cis-undecaprenyl diphosphate + beta-D-GlcNAc-(1-&gt;4)-Mur2Ac(oyl-L-Ala-gamma-D-Glu-L-Lys-D-Ala-D-Ala)-di-trans,octa-cis-undecaprenyl diphosphate = [GlcNAc-(1-&gt;4)-Mur2Ac(oyl-L-Ala-gamma-D-Glu-L-Lys-D-Ala-D-Ala)](n+1)-di-trans,octa-cis-undecaprenyl diphosphate + di-trans,octa-cis-undecaprenyl diphosphate + H(+)</text>
        <dbReference type="Rhea" id="RHEA:23708"/>
        <dbReference type="Rhea" id="RHEA-COMP:9602"/>
        <dbReference type="Rhea" id="RHEA-COMP:9603"/>
        <dbReference type="ChEBI" id="CHEBI:15378"/>
        <dbReference type="ChEBI" id="CHEBI:58405"/>
        <dbReference type="ChEBI" id="CHEBI:60033"/>
        <dbReference type="ChEBI" id="CHEBI:78435"/>
        <dbReference type="EC" id="2.4.99.28"/>
    </reaction>
</comment>
<keyword evidence="21" id="KW-0046">Antibiotic resistance</keyword>
<keyword evidence="15" id="KW-0378">Hydrolase</keyword>
<evidence type="ECO:0000256" key="17">
    <source>
        <dbReference type="ARBA" id="ARBA00022968"/>
    </source>
</evidence>
<evidence type="ECO:0000256" key="2">
    <source>
        <dbReference type="ARBA" id="ARBA00004249"/>
    </source>
</evidence>
<keyword evidence="8" id="KW-1003">Cell membrane</keyword>
<feature type="domain" description="Penicillin-binding protein transpeptidase" evidence="27">
    <location>
        <begin position="427"/>
        <end position="682"/>
    </location>
</feature>
<sequence>MSPMFSLFKLLFKLGIFCFLIGLISAAGAYYYFSPQLPNVETLRDIRFQTPLRIYSQDHKLIAEFGEKRRTPITFENIPPQFVQALTAAEDSRFFDHHGIDIKGLVRAAFQLATTGHIQSGGSTITMQVAKNFFLTRERTFSRKFMEILLALRIEQELSKEEIFELYINKIYLGHRSYGIQAAANVYYGTDIKNLSLSQLAMIAGLPKAPSAYNPITNSDRAIERRNWILKRMHSLSFINDQQLESAKNEPVSAKYHTSDIELRAFYVAEMVRQQLYEQYGEALYTDGYVVYTTLKSNLQTTANNAVSNGLIAYSERHGYLGAEDSWDITEPQATLQKRLNGIISYGVLKPALVLNVSEKSAELLLKDKQTITLAWEGMSWAKPYKSVNRTGRAPKKAADVLKIGDLVRVREKEGTFHLSQVPNVQGSLIALDPKTGAIVSLVGGFNFTHNKFNRSTQAVRQPGSNFKPFIYAAALDKGYSPASLINDAPIVFHDTSLEGNWRPENSSRKFYGPTRLRKALYKSRNLVSIRLLRAIGIPAAQDYLELAGFDRSKLPNNLSLSLGSADVTPLKLAAGYAAFANGGFKVEPFFIERVEDAFGEVLFTAQPKAACNPCTETEGAENIAPRIFNEQVAFLIYNILQDVIRKGTGRKALVLNRKDIAGKTGTTNDQKDAWFSGFNQSIVTTTWVGFDQPKTLGRREFGGTAALPIWIDFMREALKDTPENPPKPPAGIVSVKIDPQSGKLAYPGQSDAIYEFFRRKNVPTNYAAPAGSGKSNVTEELF</sequence>
<dbReference type="InterPro" id="IPR001460">
    <property type="entry name" value="PCN-bd_Tpept"/>
</dbReference>
<evidence type="ECO:0000256" key="8">
    <source>
        <dbReference type="ARBA" id="ARBA00022475"/>
    </source>
</evidence>
<feature type="domain" description="Penicillin-binding protein OB-like" evidence="29">
    <location>
        <begin position="322"/>
        <end position="425"/>
    </location>
</feature>
<keyword evidence="22" id="KW-0511">Multifunctional enzyme</keyword>
<evidence type="ECO:0000256" key="10">
    <source>
        <dbReference type="ARBA" id="ARBA00022645"/>
    </source>
</evidence>
<keyword evidence="31" id="KW-1185">Reference proteome</keyword>
<dbReference type="Gene3D" id="1.10.3810.10">
    <property type="entry name" value="Biosynthetic peptidoglycan transglycosylase-like"/>
    <property type="match status" value="1"/>
</dbReference>
<dbReference type="Pfam" id="PF17092">
    <property type="entry name" value="PCB_OB"/>
    <property type="match status" value="1"/>
</dbReference>
<reference evidence="30 31" key="1">
    <citation type="submission" date="2024-03" db="EMBL/GenBank/DDBJ databases">
        <title>Community enrichment and isolation of bacterial strains for fucoidan degradation.</title>
        <authorList>
            <person name="Sichert A."/>
        </authorList>
    </citation>
    <scope>NUCLEOTIDE SEQUENCE [LARGE SCALE GENOMIC DNA]</scope>
    <source>
        <strain evidence="30 31">AS76</strain>
    </source>
</reference>
<keyword evidence="19" id="KW-1133">Transmembrane helix</keyword>
<keyword evidence="23" id="KW-0961">Cell wall biogenesis/degradation</keyword>
<evidence type="ECO:0000256" key="6">
    <source>
        <dbReference type="ARBA" id="ARBA00012448"/>
    </source>
</evidence>
<comment type="similarity">
    <text evidence="5">In the N-terminal section; belongs to the glycosyltransferase 51 family.</text>
</comment>
<dbReference type="InterPro" id="IPR001264">
    <property type="entry name" value="Glyco_trans_51"/>
</dbReference>
<dbReference type="InterPro" id="IPR050396">
    <property type="entry name" value="Glycosyltr_51/Transpeptidase"/>
</dbReference>
<dbReference type="Pfam" id="PF00905">
    <property type="entry name" value="Transpeptidase"/>
    <property type="match status" value="1"/>
</dbReference>
<comment type="catalytic activity">
    <reaction evidence="24">
        <text>Preferential cleavage: (Ac)2-L-Lys-D-Ala-|-D-Ala. Also transpeptidation of peptidyl-alanyl moieties that are N-acyl substituents of D-alanine.</text>
        <dbReference type="EC" id="3.4.16.4"/>
    </reaction>
</comment>
<dbReference type="PANTHER" id="PTHR32282:SF27">
    <property type="entry name" value="PENICILLIN-BINDING PROTEIN 1A"/>
    <property type="match status" value="1"/>
</dbReference>
<dbReference type="Pfam" id="PF00912">
    <property type="entry name" value="Transgly"/>
    <property type="match status" value="1"/>
</dbReference>
<keyword evidence="16" id="KW-0133">Cell shape</keyword>
<organism evidence="30 31">
    <name type="scientific">Neptuniibacter pectenicola</name>
    <dbReference type="NCBI Taxonomy" id="1806669"/>
    <lineage>
        <taxon>Bacteria</taxon>
        <taxon>Pseudomonadati</taxon>
        <taxon>Pseudomonadota</taxon>
        <taxon>Gammaproteobacteria</taxon>
        <taxon>Oceanospirillales</taxon>
        <taxon>Oceanospirillaceae</taxon>
        <taxon>Neptuniibacter</taxon>
    </lineage>
</organism>
<dbReference type="InterPro" id="IPR023346">
    <property type="entry name" value="Lysozyme-like_dom_sf"/>
</dbReference>
<dbReference type="Proteomes" id="UP001449225">
    <property type="component" value="Unassembled WGS sequence"/>
</dbReference>
<keyword evidence="17" id="KW-0735">Signal-anchor</keyword>
<name>A0ABU9TSZ4_9GAMM</name>
<feature type="domain" description="Glycosyl transferase family 51" evidence="28">
    <location>
        <begin position="60"/>
        <end position="234"/>
    </location>
</feature>
<accession>A0ABU9TSZ4</accession>
<evidence type="ECO:0000259" key="27">
    <source>
        <dbReference type="Pfam" id="PF00905"/>
    </source>
</evidence>
<keyword evidence="9" id="KW-0997">Cell inner membrane</keyword>
<comment type="pathway">
    <text evidence="3">Cell wall biogenesis; peptidoglycan biosynthesis.</text>
</comment>
<dbReference type="EC" id="2.4.99.28" evidence="25"/>
<dbReference type="InterPro" id="IPR012338">
    <property type="entry name" value="Beta-lactam/transpept-like"/>
</dbReference>
<evidence type="ECO:0000259" key="28">
    <source>
        <dbReference type="Pfam" id="PF00912"/>
    </source>
</evidence>
<evidence type="ECO:0000256" key="20">
    <source>
        <dbReference type="ARBA" id="ARBA00023136"/>
    </source>
</evidence>
<evidence type="ECO:0000256" key="7">
    <source>
        <dbReference type="ARBA" id="ARBA00018638"/>
    </source>
</evidence>
<evidence type="ECO:0000256" key="16">
    <source>
        <dbReference type="ARBA" id="ARBA00022960"/>
    </source>
</evidence>
<dbReference type="NCBIfam" id="TIGR02074">
    <property type="entry name" value="PBP_1a_fam"/>
    <property type="match status" value="1"/>
</dbReference>
<evidence type="ECO:0000256" key="12">
    <source>
        <dbReference type="ARBA" id="ARBA00022676"/>
    </source>
</evidence>
<protein>
    <recommendedName>
        <fullName evidence="7">Penicillin-binding protein 1A</fullName>
        <ecNumber evidence="25">2.4.99.28</ecNumber>
        <ecNumber evidence="6">3.4.16.4</ecNumber>
    </recommendedName>
</protein>
<evidence type="ECO:0000256" key="19">
    <source>
        <dbReference type="ARBA" id="ARBA00022989"/>
    </source>
</evidence>
<keyword evidence="12" id="KW-0328">Glycosyltransferase</keyword>
<keyword evidence="18" id="KW-0573">Peptidoglycan synthesis</keyword>
<dbReference type="EC" id="3.4.16.4" evidence="6"/>
<keyword evidence="10" id="KW-0121">Carboxypeptidase</keyword>
<evidence type="ECO:0000256" key="11">
    <source>
        <dbReference type="ARBA" id="ARBA00022670"/>
    </source>
</evidence>
<evidence type="ECO:0000313" key="30">
    <source>
        <dbReference type="EMBL" id="MEM5536782.1"/>
    </source>
</evidence>
<gene>
    <name evidence="30" type="ORF">WNY58_10305</name>
</gene>
<evidence type="ECO:0000256" key="21">
    <source>
        <dbReference type="ARBA" id="ARBA00023251"/>
    </source>
</evidence>
<dbReference type="EMBL" id="JBBMRA010000008">
    <property type="protein sequence ID" value="MEM5536782.1"/>
    <property type="molecule type" value="Genomic_DNA"/>
</dbReference>
<dbReference type="InterPro" id="IPR031376">
    <property type="entry name" value="PCB_OB"/>
</dbReference>
<keyword evidence="11" id="KW-0645">Protease</keyword>
<keyword evidence="13" id="KW-0808">Transferase</keyword>
<evidence type="ECO:0000256" key="1">
    <source>
        <dbReference type="ARBA" id="ARBA00002624"/>
    </source>
</evidence>
<dbReference type="Gene3D" id="3.40.710.10">
    <property type="entry name" value="DD-peptidase/beta-lactamase superfamily"/>
    <property type="match status" value="2"/>
</dbReference>
<comment type="similarity">
    <text evidence="4">In the C-terminal section; belongs to the transpeptidase family.</text>
</comment>
<evidence type="ECO:0000256" key="13">
    <source>
        <dbReference type="ARBA" id="ARBA00022679"/>
    </source>
</evidence>
<comment type="caution">
    <text evidence="30">The sequence shown here is derived from an EMBL/GenBank/DDBJ whole genome shotgun (WGS) entry which is preliminary data.</text>
</comment>
<evidence type="ECO:0000256" key="23">
    <source>
        <dbReference type="ARBA" id="ARBA00023316"/>
    </source>
</evidence>
<keyword evidence="20" id="KW-0472">Membrane</keyword>
<dbReference type="InterPro" id="IPR036950">
    <property type="entry name" value="PBP_transglycosylase"/>
</dbReference>
<evidence type="ECO:0000256" key="3">
    <source>
        <dbReference type="ARBA" id="ARBA00004752"/>
    </source>
</evidence>
<keyword evidence="14" id="KW-0812">Transmembrane</keyword>
<dbReference type="PANTHER" id="PTHR32282">
    <property type="entry name" value="BINDING PROTEIN TRANSPEPTIDASE, PUTATIVE-RELATED"/>
    <property type="match status" value="1"/>
</dbReference>
<comment type="function">
    <text evidence="1">Cell wall formation. Synthesis of cross-linked peptidoglycan from the lipid intermediates. The enzyme has a penicillin-insensitive transglycosylase N-terminal domain (formation of linear glycan strands) and a penicillin-sensitive transpeptidase C-terminal domain (cross-linking of the peptide subunits).</text>
</comment>
<evidence type="ECO:0000313" key="31">
    <source>
        <dbReference type="Proteomes" id="UP001449225"/>
    </source>
</evidence>
<evidence type="ECO:0000256" key="9">
    <source>
        <dbReference type="ARBA" id="ARBA00022519"/>
    </source>
</evidence>
<evidence type="ECO:0000256" key="25">
    <source>
        <dbReference type="ARBA" id="ARBA00044770"/>
    </source>
</evidence>
<evidence type="ECO:0000256" key="22">
    <source>
        <dbReference type="ARBA" id="ARBA00023268"/>
    </source>
</evidence>
<evidence type="ECO:0000256" key="5">
    <source>
        <dbReference type="ARBA" id="ARBA00007739"/>
    </source>
</evidence>
<evidence type="ECO:0000256" key="4">
    <source>
        <dbReference type="ARBA" id="ARBA00007090"/>
    </source>
</evidence>
<evidence type="ECO:0000259" key="29">
    <source>
        <dbReference type="Pfam" id="PF17092"/>
    </source>
</evidence>
<evidence type="ECO:0000256" key="26">
    <source>
        <dbReference type="ARBA" id="ARBA00049902"/>
    </source>
</evidence>
<dbReference type="RefSeq" id="WP_067983983.1">
    <property type="nucleotide sequence ID" value="NZ_JBBMRA010000008.1"/>
</dbReference>
<comment type="subcellular location">
    <subcellularLocation>
        <location evidence="2">Cell inner membrane</location>
        <topology evidence="2">Single-pass type II membrane protein</topology>
    </subcellularLocation>
</comment>
<evidence type="ECO:0000256" key="15">
    <source>
        <dbReference type="ARBA" id="ARBA00022801"/>
    </source>
</evidence>
<dbReference type="SUPFAM" id="SSF56601">
    <property type="entry name" value="beta-lactamase/transpeptidase-like"/>
    <property type="match status" value="1"/>
</dbReference>
<proteinExistence type="inferred from homology"/>
<dbReference type="SUPFAM" id="SSF53955">
    <property type="entry name" value="Lysozyme-like"/>
    <property type="match status" value="1"/>
</dbReference>
<evidence type="ECO:0000256" key="14">
    <source>
        <dbReference type="ARBA" id="ARBA00022692"/>
    </source>
</evidence>
<evidence type="ECO:0000256" key="24">
    <source>
        <dbReference type="ARBA" id="ARBA00034000"/>
    </source>
</evidence>
<evidence type="ECO:0000256" key="18">
    <source>
        <dbReference type="ARBA" id="ARBA00022984"/>
    </source>
</evidence>